<comment type="caution">
    <text evidence="1">The sequence shown here is derived from an EMBL/GenBank/DDBJ whole genome shotgun (WGS) entry which is preliminary data.</text>
</comment>
<evidence type="ECO:0000313" key="1">
    <source>
        <dbReference type="EMBL" id="MSS39618.1"/>
    </source>
</evidence>
<organism evidence="1 2">
    <name type="scientific">Clostridium scindens (strain JCM 10418 / VPI 12708)</name>
    <dbReference type="NCBI Taxonomy" id="29347"/>
    <lineage>
        <taxon>Bacteria</taxon>
        <taxon>Bacillati</taxon>
        <taxon>Bacillota</taxon>
        <taxon>Clostridia</taxon>
        <taxon>Lachnospirales</taxon>
        <taxon>Lachnospiraceae</taxon>
    </lineage>
</organism>
<name>A0A844F220_CLOSV</name>
<evidence type="ECO:0000313" key="2">
    <source>
        <dbReference type="Proteomes" id="UP000462363"/>
    </source>
</evidence>
<protein>
    <submittedName>
        <fullName evidence="1">Uncharacterized protein</fullName>
    </submittedName>
</protein>
<dbReference type="RefSeq" id="WP_154322254.1">
    <property type="nucleotide sequence ID" value="NZ_CP045695.1"/>
</dbReference>
<reference evidence="1 2" key="1">
    <citation type="submission" date="2019-08" db="EMBL/GenBank/DDBJ databases">
        <title>In-depth cultivation of the pig gut microbiome towards novel bacterial diversity and tailored functional studies.</title>
        <authorList>
            <person name="Wylensek D."/>
            <person name="Hitch T.C.A."/>
            <person name="Clavel T."/>
        </authorList>
    </citation>
    <scope>NUCLEOTIDE SEQUENCE [LARGE SCALE GENOMIC DNA]</scope>
    <source>
        <strain evidence="1 2">BL-389-WT-3D</strain>
    </source>
</reference>
<sequence>MKGAKSMAFGVGVNTGKADGGKIKGRQEAVACGCWFTSQGNTLPKYIKYQDEEGMIRGISDIEVLYSQKQNYCGIPMVEYVCHGVTQGMRCNFRLFFHLEECAFKIVWE</sequence>
<dbReference type="Proteomes" id="UP000462363">
    <property type="component" value="Unassembled WGS sequence"/>
</dbReference>
<dbReference type="EMBL" id="VUMB01000007">
    <property type="protein sequence ID" value="MSS39618.1"/>
    <property type="molecule type" value="Genomic_DNA"/>
</dbReference>
<dbReference type="AlphaFoldDB" id="A0A844F220"/>
<accession>A0A844F220</accession>
<gene>
    <name evidence="1" type="ORF">FYJ37_04395</name>
</gene>
<proteinExistence type="predicted"/>